<name>A0A3S5CKB9_9PLAT</name>
<comment type="caution">
    <text evidence="2">The sequence shown here is derived from an EMBL/GenBank/DDBJ whole genome shotgun (WGS) entry which is preliminary data.</text>
</comment>
<dbReference type="AlphaFoldDB" id="A0A3S5CKB9"/>
<protein>
    <submittedName>
        <fullName evidence="2">Uncharacterized protein</fullName>
    </submittedName>
</protein>
<reference evidence="2" key="1">
    <citation type="submission" date="2018-11" db="EMBL/GenBank/DDBJ databases">
        <authorList>
            <consortium name="Pathogen Informatics"/>
        </authorList>
    </citation>
    <scope>NUCLEOTIDE SEQUENCE</scope>
</reference>
<evidence type="ECO:0000313" key="3">
    <source>
        <dbReference type="Proteomes" id="UP000784294"/>
    </source>
</evidence>
<proteinExistence type="predicted"/>
<sequence>MQAHGHIGRLPHTLHKLRLAAGISGPSNYNNTTTPPAELASFETHYHSNAVDPHVSNATLLSPERGLNHYHPYHLDQSMEQPPVQQRQSPSLPSPSVSAVDPHHSHSTPLASWLTNSRLWMSNAVEQQNIRQGETSPVNIPNKSQTLDTQNTGFSFLFPSIQII</sequence>
<dbReference type="EMBL" id="CAAALY010094073">
    <property type="protein sequence ID" value="VEL28314.1"/>
    <property type="molecule type" value="Genomic_DNA"/>
</dbReference>
<accession>A0A3S5CKB9</accession>
<dbReference type="Proteomes" id="UP000784294">
    <property type="component" value="Unassembled WGS sequence"/>
</dbReference>
<feature type="compositionally biased region" description="Low complexity" evidence="1">
    <location>
        <begin position="81"/>
        <end position="98"/>
    </location>
</feature>
<gene>
    <name evidence="2" type="ORF">PXEA_LOCUS21754</name>
</gene>
<organism evidence="2 3">
    <name type="scientific">Protopolystoma xenopodis</name>
    <dbReference type="NCBI Taxonomy" id="117903"/>
    <lineage>
        <taxon>Eukaryota</taxon>
        <taxon>Metazoa</taxon>
        <taxon>Spiralia</taxon>
        <taxon>Lophotrochozoa</taxon>
        <taxon>Platyhelminthes</taxon>
        <taxon>Monogenea</taxon>
        <taxon>Polyopisthocotylea</taxon>
        <taxon>Polystomatidea</taxon>
        <taxon>Polystomatidae</taxon>
        <taxon>Protopolystoma</taxon>
    </lineage>
</organism>
<evidence type="ECO:0000313" key="2">
    <source>
        <dbReference type="EMBL" id="VEL28314.1"/>
    </source>
</evidence>
<feature type="region of interest" description="Disordered" evidence="1">
    <location>
        <begin position="79"/>
        <end position="109"/>
    </location>
</feature>
<keyword evidence="3" id="KW-1185">Reference proteome</keyword>
<evidence type="ECO:0000256" key="1">
    <source>
        <dbReference type="SAM" id="MobiDB-lite"/>
    </source>
</evidence>